<reference evidence="2 3" key="1">
    <citation type="submission" date="2018-09" db="EMBL/GenBank/DDBJ databases">
        <title>Genomic investigation of the strawberry pathogen Phytophthora fragariae indicates pathogenicity is determined by transcriptional variation in three key races.</title>
        <authorList>
            <person name="Adams T.M."/>
            <person name="Armitage A.D."/>
            <person name="Sobczyk M.K."/>
            <person name="Bates H.J."/>
            <person name="Dunwell J.M."/>
            <person name="Nellist C.F."/>
            <person name="Harrison R.J."/>
        </authorList>
    </citation>
    <scope>NUCLEOTIDE SEQUENCE [LARGE SCALE GENOMIC DNA]</scope>
    <source>
        <strain evidence="2 3">SCRP249</strain>
    </source>
</reference>
<dbReference type="EMBL" id="QXFV01010317">
    <property type="protein sequence ID" value="KAE8953887.1"/>
    <property type="molecule type" value="Genomic_DNA"/>
</dbReference>
<evidence type="ECO:0000313" key="3">
    <source>
        <dbReference type="Proteomes" id="UP000429607"/>
    </source>
</evidence>
<sequence>MPDVAGAKIDAIKTVKASVSLARFGAECKTVQAPRSARSIRTEKTSASLARFGAGAKIGAIRTEKASASLARFGAECKTAQAPRSARSGRMRRRPPSRASAPSAIRRRRQYRRDQTCRGLRFALEMQDSTTVSTMARVIFDDLLCNKLGLAISWVVRRVVVRCVRDESKRDRCAGSSHDDGKMRRLPKAFPVAT</sequence>
<gene>
    <name evidence="2" type="ORF">PR001_g32709</name>
</gene>
<feature type="region of interest" description="Disordered" evidence="1">
    <location>
        <begin position="79"/>
        <end position="110"/>
    </location>
</feature>
<comment type="caution">
    <text evidence="2">The sequence shown here is derived from an EMBL/GenBank/DDBJ whole genome shotgun (WGS) entry which is preliminary data.</text>
</comment>
<dbReference type="Proteomes" id="UP000429607">
    <property type="component" value="Unassembled WGS sequence"/>
</dbReference>
<evidence type="ECO:0000313" key="2">
    <source>
        <dbReference type="EMBL" id="KAE8953887.1"/>
    </source>
</evidence>
<feature type="region of interest" description="Disordered" evidence="1">
    <location>
        <begin position="171"/>
        <end position="194"/>
    </location>
</feature>
<proteinExistence type="predicted"/>
<feature type="compositionally biased region" description="Basic and acidic residues" evidence="1">
    <location>
        <begin position="171"/>
        <end position="183"/>
    </location>
</feature>
<organism evidence="2 3">
    <name type="scientific">Phytophthora rubi</name>
    <dbReference type="NCBI Taxonomy" id="129364"/>
    <lineage>
        <taxon>Eukaryota</taxon>
        <taxon>Sar</taxon>
        <taxon>Stramenopiles</taxon>
        <taxon>Oomycota</taxon>
        <taxon>Peronosporomycetes</taxon>
        <taxon>Peronosporales</taxon>
        <taxon>Peronosporaceae</taxon>
        <taxon>Phytophthora</taxon>
    </lineage>
</organism>
<accession>A0A6A3GBP1</accession>
<evidence type="ECO:0000256" key="1">
    <source>
        <dbReference type="SAM" id="MobiDB-lite"/>
    </source>
</evidence>
<dbReference type="AlphaFoldDB" id="A0A6A3GBP1"/>
<feature type="compositionally biased region" description="Basic residues" evidence="1">
    <location>
        <begin position="87"/>
        <end position="96"/>
    </location>
</feature>
<protein>
    <submittedName>
        <fullName evidence="2">Uncharacterized protein</fullName>
    </submittedName>
</protein>
<name>A0A6A3GBP1_9STRA</name>
<feature type="non-terminal residue" evidence="2">
    <location>
        <position position="194"/>
    </location>
</feature>